<comment type="caution">
    <text evidence="1">The sequence shown here is derived from an EMBL/GenBank/DDBJ whole genome shotgun (WGS) entry which is preliminary data.</text>
</comment>
<dbReference type="EMBL" id="JAJSOF020000038">
    <property type="protein sequence ID" value="KAJ4427631.1"/>
    <property type="molecule type" value="Genomic_DNA"/>
</dbReference>
<evidence type="ECO:0000313" key="1">
    <source>
        <dbReference type="EMBL" id="KAJ4427631.1"/>
    </source>
</evidence>
<dbReference type="Proteomes" id="UP001148838">
    <property type="component" value="Unassembled WGS sequence"/>
</dbReference>
<gene>
    <name evidence="1" type="ORF">ANN_25279</name>
</gene>
<accession>A0ABQ8S0W7</accession>
<protein>
    <submittedName>
        <fullName evidence="1">Uncharacterized protein</fullName>
    </submittedName>
</protein>
<evidence type="ECO:0000313" key="2">
    <source>
        <dbReference type="Proteomes" id="UP001148838"/>
    </source>
</evidence>
<reference evidence="1 2" key="1">
    <citation type="journal article" date="2022" name="Allergy">
        <title>Genome assembly and annotation of Periplaneta americana reveal a comprehensive cockroach allergen profile.</title>
        <authorList>
            <person name="Wang L."/>
            <person name="Xiong Q."/>
            <person name="Saelim N."/>
            <person name="Wang L."/>
            <person name="Nong W."/>
            <person name="Wan A.T."/>
            <person name="Shi M."/>
            <person name="Liu X."/>
            <person name="Cao Q."/>
            <person name="Hui J.H.L."/>
            <person name="Sookrung N."/>
            <person name="Leung T.F."/>
            <person name="Tungtrongchitr A."/>
            <person name="Tsui S.K.W."/>
        </authorList>
    </citation>
    <scope>NUCLEOTIDE SEQUENCE [LARGE SCALE GENOMIC DNA]</scope>
    <source>
        <strain evidence="1">PWHHKU_190912</strain>
    </source>
</reference>
<sequence>MAGLCEDGNEPSGCLKAICNTLHVKHPKTQFLTLKFDGFLEPEKKGSYCMEKLKLWKMSGKASLGINYVSLALWFRITLNNYLIVLPEMLDHDHGELARYAEQDSEQGERHLVTLRRLLEVGWGYEVCRGHAPALPLRIGTNGGGLREGDIEPPGSLKARNVQYMYWRETLRRYATCRLEANTNGTEFDSKYAIRKVQDNREGLELNGLHQLLVYADDVNMLEKIHKRLGKNGNFLKSRRASQDITRSSDNFVPWQRIMQNYA</sequence>
<name>A0ABQ8S0W7_PERAM</name>
<keyword evidence="2" id="KW-1185">Reference proteome</keyword>
<proteinExistence type="predicted"/>
<organism evidence="1 2">
    <name type="scientific">Periplaneta americana</name>
    <name type="common">American cockroach</name>
    <name type="synonym">Blatta americana</name>
    <dbReference type="NCBI Taxonomy" id="6978"/>
    <lineage>
        <taxon>Eukaryota</taxon>
        <taxon>Metazoa</taxon>
        <taxon>Ecdysozoa</taxon>
        <taxon>Arthropoda</taxon>
        <taxon>Hexapoda</taxon>
        <taxon>Insecta</taxon>
        <taxon>Pterygota</taxon>
        <taxon>Neoptera</taxon>
        <taxon>Polyneoptera</taxon>
        <taxon>Dictyoptera</taxon>
        <taxon>Blattodea</taxon>
        <taxon>Blattoidea</taxon>
        <taxon>Blattidae</taxon>
        <taxon>Blattinae</taxon>
        <taxon>Periplaneta</taxon>
    </lineage>
</organism>